<dbReference type="GO" id="GO:0016614">
    <property type="term" value="F:oxidoreductase activity, acting on CH-OH group of donors"/>
    <property type="evidence" value="ECO:0007669"/>
    <property type="project" value="InterPro"/>
</dbReference>
<dbReference type="SUPFAM" id="SSF54373">
    <property type="entry name" value="FAD-linked reductases, C-terminal domain"/>
    <property type="match status" value="1"/>
</dbReference>
<dbReference type="PANTHER" id="PTHR11552:SF115">
    <property type="entry name" value="DEHYDROGENASE XPTC-RELATED"/>
    <property type="match status" value="1"/>
</dbReference>
<dbReference type="GO" id="GO:0050660">
    <property type="term" value="F:flavin adenine dinucleotide binding"/>
    <property type="evidence" value="ECO:0007669"/>
    <property type="project" value="InterPro"/>
</dbReference>
<feature type="signal peptide" evidence="5">
    <location>
        <begin position="1"/>
        <end position="20"/>
    </location>
</feature>
<dbReference type="PANTHER" id="PTHR11552">
    <property type="entry name" value="GLUCOSE-METHANOL-CHOLINE GMC OXIDOREDUCTASE"/>
    <property type="match status" value="1"/>
</dbReference>
<dbReference type="Gene3D" id="3.50.50.60">
    <property type="entry name" value="FAD/NAD(P)-binding domain"/>
    <property type="match status" value="1"/>
</dbReference>
<dbReference type="InterPro" id="IPR012132">
    <property type="entry name" value="GMC_OxRdtase"/>
</dbReference>
<dbReference type="PROSITE" id="PS00624">
    <property type="entry name" value="GMC_OXRED_2"/>
    <property type="match status" value="1"/>
</dbReference>
<evidence type="ECO:0000256" key="5">
    <source>
        <dbReference type="SAM" id="SignalP"/>
    </source>
</evidence>
<comment type="cofactor">
    <cofactor evidence="3">
        <name>FAD</name>
        <dbReference type="ChEBI" id="CHEBI:57692"/>
    </cofactor>
</comment>
<dbReference type="OrthoDB" id="269227at2759"/>
<feature type="binding site" evidence="3">
    <location>
        <position position="118"/>
    </location>
    <ligand>
        <name>FAD</name>
        <dbReference type="ChEBI" id="CHEBI:57692"/>
    </ligand>
</feature>
<evidence type="ECO:0000313" key="9">
    <source>
        <dbReference type="Proteomes" id="UP000754883"/>
    </source>
</evidence>
<keyword evidence="9" id="KW-1185">Reference proteome</keyword>
<keyword evidence="4" id="KW-0285">Flavoprotein</keyword>
<dbReference type="Pfam" id="PF05199">
    <property type="entry name" value="GMC_oxred_C"/>
    <property type="match status" value="1"/>
</dbReference>
<dbReference type="InterPro" id="IPR036188">
    <property type="entry name" value="FAD/NAD-bd_sf"/>
</dbReference>
<evidence type="ECO:0000256" key="3">
    <source>
        <dbReference type="PIRSR" id="PIRSR000137-2"/>
    </source>
</evidence>
<feature type="active site" description="Proton acceptor" evidence="2">
    <location>
        <position position="600"/>
    </location>
</feature>
<keyword evidence="5" id="KW-0732">Signal</keyword>
<dbReference type="PIRSF" id="PIRSF000137">
    <property type="entry name" value="Alcohol_oxidase"/>
    <property type="match status" value="1"/>
</dbReference>
<feature type="domain" description="Glucose-methanol-choline oxidoreductase N-terminal" evidence="7">
    <location>
        <begin position="304"/>
        <end position="318"/>
    </location>
</feature>
<comment type="similarity">
    <text evidence="1 4">Belongs to the GMC oxidoreductase family.</text>
</comment>
<reference evidence="8 9" key="2">
    <citation type="submission" date="2021-10" db="EMBL/GenBank/DDBJ databases">
        <authorList>
            <person name="Piombo E."/>
        </authorList>
    </citation>
    <scope>NUCLEOTIDE SEQUENCE [LARGE SCALE GENOMIC DNA]</scope>
</reference>
<dbReference type="Pfam" id="PF00732">
    <property type="entry name" value="GMC_oxred_N"/>
    <property type="match status" value="1"/>
</dbReference>
<feature type="chain" id="PRO_5040224866" description="Glucose-methanol-choline oxidoreductase N-terminal domain-containing protein" evidence="5">
    <location>
        <begin position="21"/>
        <end position="620"/>
    </location>
</feature>
<dbReference type="EMBL" id="CABFNO020001443">
    <property type="protein sequence ID" value="CAG9987902.1"/>
    <property type="molecule type" value="Genomic_DNA"/>
</dbReference>
<dbReference type="Proteomes" id="UP000754883">
    <property type="component" value="Unassembled WGS sequence"/>
</dbReference>
<feature type="domain" description="Glucose-methanol-choline oxidoreductase N-terminal" evidence="6">
    <location>
        <begin position="116"/>
        <end position="139"/>
    </location>
</feature>
<name>A0A9N9UIX0_9HYPO</name>
<organism evidence="8 9">
    <name type="scientific">Clonostachys byssicola</name>
    <dbReference type="NCBI Taxonomy" id="160290"/>
    <lineage>
        <taxon>Eukaryota</taxon>
        <taxon>Fungi</taxon>
        <taxon>Dikarya</taxon>
        <taxon>Ascomycota</taxon>
        <taxon>Pezizomycotina</taxon>
        <taxon>Sordariomycetes</taxon>
        <taxon>Hypocreomycetidae</taxon>
        <taxon>Hypocreales</taxon>
        <taxon>Bionectriaceae</taxon>
        <taxon>Clonostachys</taxon>
    </lineage>
</organism>
<dbReference type="InterPro" id="IPR007867">
    <property type="entry name" value="GMC_OxRtase_C"/>
</dbReference>
<keyword evidence="3 4" id="KW-0274">FAD</keyword>
<accession>A0A9N9UIX0</accession>
<evidence type="ECO:0000256" key="1">
    <source>
        <dbReference type="ARBA" id="ARBA00010790"/>
    </source>
</evidence>
<evidence type="ECO:0000313" key="8">
    <source>
        <dbReference type="EMBL" id="CAG9987902.1"/>
    </source>
</evidence>
<dbReference type="SUPFAM" id="SSF51905">
    <property type="entry name" value="FAD/NAD(P)-binding domain"/>
    <property type="match status" value="1"/>
</dbReference>
<feature type="active site" description="Proton donor" evidence="2">
    <location>
        <position position="557"/>
    </location>
</feature>
<feature type="binding site" evidence="3">
    <location>
        <begin position="50"/>
        <end position="51"/>
    </location>
    <ligand>
        <name>FAD</name>
        <dbReference type="ChEBI" id="CHEBI:57692"/>
    </ligand>
</feature>
<proteinExistence type="inferred from homology"/>
<sequence length="620" mass="68043">MPQWNLKGFAFLFLLNQASCLDTSPSGNEPKRNLESVKSGYDYIIVGGGTSGLVVANRLTEDSNKTVLVVEYGDFANTINVTVPYFTTQDQTPRLYKMTSVPQAHLNNRITNLRIGNVVGGSSTVNGMAWDRGSYIDYDSWEELGNPNWGWKTLTRYFRKSSQFGPPAQEYVDRYGYEWSAESYGEGPIHAGYPPWQWHAAELMAKAWTDDLGTPVLTDGADGRNVGSAWLPMSADGKEGVRSCAETAYYNPVSHRKNLDLLVRHYGSRIRFHDGVVTGVEIVNRDDAKKSKFISSSQVILAAGTVNTPRILQLSGVGPKKLLDMLNIDVVVDAPGVGANFQDHPSFFVVYEFKNNTAINPDSMNNPDFYDAAWDEYTSNKTGPFSHAWGNRVVFQSVKDLDPEFDAIADSLDDQDPLSFLPSLYSDNPSLLRGFLRQRMTLQAQFRNPEAGVFEYAFGGGVNVIVALQKPLSRGTIFINSTNADPSVPPLIDFNTISNPVDLLLAKRALAKARAFMSAESVASLEPVEASPGPDIQSDADVERVMRESLMNPSLDHPVGTAAMMPRELGGVVDTRLQVYGVEGLSVVDASVMPLLPAAHTQATVYAVAEYAADILRGRH</sequence>
<evidence type="ECO:0000259" key="7">
    <source>
        <dbReference type="PROSITE" id="PS00624"/>
    </source>
</evidence>
<dbReference type="InterPro" id="IPR000172">
    <property type="entry name" value="GMC_OxRdtase_N"/>
</dbReference>
<dbReference type="AlphaFoldDB" id="A0A9N9UIX0"/>
<dbReference type="GO" id="GO:0044550">
    <property type="term" value="P:secondary metabolite biosynthetic process"/>
    <property type="evidence" value="ECO:0007669"/>
    <property type="project" value="TreeGrafter"/>
</dbReference>
<evidence type="ECO:0000256" key="4">
    <source>
        <dbReference type="RuleBase" id="RU003968"/>
    </source>
</evidence>
<dbReference type="Gene3D" id="3.30.560.10">
    <property type="entry name" value="Glucose Oxidase, domain 3"/>
    <property type="match status" value="1"/>
</dbReference>
<protein>
    <recommendedName>
        <fullName evidence="6 7">Glucose-methanol-choline oxidoreductase N-terminal domain-containing protein</fullName>
    </recommendedName>
</protein>
<gene>
    <name evidence="8" type="ORF">CBYS24578_00010545</name>
</gene>
<dbReference type="PROSITE" id="PS00623">
    <property type="entry name" value="GMC_OXRED_1"/>
    <property type="match status" value="1"/>
</dbReference>
<reference evidence="9" key="1">
    <citation type="submission" date="2019-06" db="EMBL/GenBank/DDBJ databases">
        <authorList>
            <person name="Broberg M."/>
        </authorList>
    </citation>
    <scope>NUCLEOTIDE SEQUENCE [LARGE SCALE GENOMIC DNA]</scope>
</reference>
<evidence type="ECO:0000259" key="6">
    <source>
        <dbReference type="PROSITE" id="PS00623"/>
    </source>
</evidence>
<comment type="caution">
    <text evidence="8">The sequence shown here is derived from an EMBL/GenBank/DDBJ whole genome shotgun (WGS) entry which is preliminary data.</text>
</comment>
<evidence type="ECO:0000256" key="2">
    <source>
        <dbReference type="PIRSR" id="PIRSR000137-1"/>
    </source>
</evidence>